<accession>A0A1L3ZQR2</accession>
<reference evidence="3" key="1">
    <citation type="submission" date="2016-11" db="EMBL/GenBank/DDBJ databases">
        <title>Complete Genome Sequence of alachlor-degrading Sphingomonas sp. strain JJ-A5.</title>
        <authorList>
            <person name="Lee H."/>
            <person name="Ka J.-O."/>
        </authorList>
    </citation>
    <scope>NUCLEOTIDE SEQUENCE [LARGE SCALE GENOMIC DNA]</scope>
    <source>
        <strain evidence="3">JJ-A5</strain>
    </source>
</reference>
<evidence type="ECO:0000259" key="1">
    <source>
        <dbReference type="SMART" id="SM00986"/>
    </source>
</evidence>
<proteinExistence type="predicted"/>
<evidence type="ECO:0000313" key="2">
    <source>
        <dbReference type="EMBL" id="API57962.1"/>
    </source>
</evidence>
<dbReference type="STRING" id="1921510.BSL82_00465"/>
<dbReference type="RefSeq" id="WP_072595538.1">
    <property type="nucleotide sequence ID" value="NZ_CP018221.1"/>
</dbReference>
<gene>
    <name evidence="2" type="ORF">BSL82_00465</name>
</gene>
<organism evidence="2 3">
    <name type="scientific">Tardibacter chloracetimidivorans</name>
    <dbReference type="NCBI Taxonomy" id="1921510"/>
    <lineage>
        <taxon>Bacteria</taxon>
        <taxon>Pseudomonadati</taxon>
        <taxon>Pseudomonadota</taxon>
        <taxon>Alphaproteobacteria</taxon>
        <taxon>Sphingomonadales</taxon>
        <taxon>Sphingomonadaceae</taxon>
        <taxon>Tardibacter</taxon>
    </lineage>
</organism>
<dbReference type="SMART" id="SM00986">
    <property type="entry name" value="UDG"/>
    <property type="match status" value="1"/>
</dbReference>
<name>A0A1L3ZQR2_9SPHN</name>
<protein>
    <submittedName>
        <fullName evidence="2">DNA-deoxyinosine glycosylase</fullName>
    </submittedName>
</protein>
<sequence>MRKRSFPPVVDQRTRLLILGSLPGEQSLAAGRYYANPRNQFWALVGDAIGVDLPALDYDARLRTLLDHKIGLWDSVGEAARVGSLDSRIRDHAPNDLATLAADLPSLRAIAFNGGKSAAIGTKALAGLSENIALVTLPSSSPAHAVPLSNKALEWRRIRQFLEII</sequence>
<keyword evidence="3" id="KW-1185">Reference proteome</keyword>
<dbReference type="InterPro" id="IPR026353">
    <property type="entry name" value="Hypoxan-DNA_Glyclase"/>
</dbReference>
<dbReference type="KEGG" id="sphj:BSL82_00465"/>
<feature type="domain" description="Uracil-DNA glycosylase-like" evidence="1">
    <location>
        <begin position="7"/>
        <end position="159"/>
    </location>
</feature>
<dbReference type="SMART" id="SM00987">
    <property type="entry name" value="UreE_C"/>
    <property type="match status" value="1"/>
</dbReference>
<dbReference type="Gene3D" id="3.40.470.10">
    <property type="entry name" value="Uracil-DNA glycosylase-like domain"/>
    <property type="match status" value="1"/>
</dbReference>
<dbReference type="OrthoDB" id="9799921at2"/>
<dbReference type="Proteomes" id="UP000182063">
    <property type="component" value="Chromosome"/>
</dbReference>
<dbReference type="EMBL" id="CP018221">
    <property type="protein sequence ID" value="API57962.1"/>
    <property type="molecule type" value="Genomic_DNA"/>
</dbReference>
<dbReference type="InterPro" id="IPR005122">
    <property type="entry name" value="Uracil-DNA_glycosylase-like"/>
</dbReference>
<dbReference type="InterPro" id="IPR036895">
    <property type="entry name" value="Uracil-DNA_glycosylase-like_sf"/>
</dbReference>
<dbReference type="Pfam" id="PF03167">
    <property type="entry name" value="UDG"/>
    <property type="match status" value="1"/>
</dbReference>
<evidence type="ECO:0000313" key="3">
    <source>
        <dbReference type="Proteomes" id="UP000182063"/>
    </source>
</evidence>
<dbReference type="NCBIfam" id="TIGR04274">
    <property type="entry name" value="hypoxanDNAglyco"/>
    <property type="match status" value="1"/>
</dbReference>
<dbReference type="CDD" id="cd10032">
    <property type="entry name" value="UDG-F6_HDG"/>
    <property type="match status" value="1"/>
</dbReference>
<dbReference type="SUPFAM" id="SSF52141">
    <property type="entry name" value="Uracil-DNA glycosylase-like"/>
    <property type="match status" value="1"/>
</dbReference>
<dbReference type="AlphaFoldDB" id="A0A1L3ZQR2"/>